<dbReference type="EMBL" id="GECU01004771">
    <property type="protein sequence ID" value="JAT02936.1"/>
    <property type="molecule type" value="Transcribed_RNA"/>
</dbReference>
<name>A0A1B6JUP7_9HEMI</name>
<protein>
    <submittedName>
        <fullName evidence="1">Uncharacterized protein</fullName>
    </submittedName>
</protein>
<reference evidence="1" key="1">
    <citation type="submission" date="2015-11" db="EMBL/GenBank/DDBJ databases">
        <title>De novo transcriptome assembly of four potential Pierce s Disease insect vectors from Arizona vineyards.</title>
        <authorList>
            <person name="Tassone E.E."/>
        </authorList>
    </citation>
    <scope>NUCLEOTIDE SEQUENCE</scope>
</reference>
<feature type="non-terminal residue" evidence="1">
    <location>
        <position position="100"/>
    </location>
</feature>
<organism evidence="1">
    <name type="scientific">Homalodisca liturata</name>
    <dbReference type="NCBI Taxonomy" id="320908"/>
    <lineage>
        <taxon>Eukaryota</taxon>
        <taxon>Metazoa</taxon>
        <taxon>Ecdysozoa</taxon>
        <taxon>Arthropoda</taxon>
        <taxon>Hexapoda</taxon>
        <taxon>Insecta</taxon>
        <taxon>Pterygota</taxon>
        <taxon>Neoptera</taxon>
        <taxon>Paraneoptera</taxon>
        <taxon>Hemiptera</taxon>
        <taxon>Auchenorrhyncha</taxon>
        <taxon>Membracoidea</taxon>
        <taxon>Cicadellidae</taxon>
        <taxon>Cicadellinae</taxon>
        <taxon>Proconiini</taxon>
        <taxon>Homalodisca</taxon>
    </lineage>
</organism>
<sequence>MSPAEPWVDVGRLVNYLNGDVAGNSNVTTTFSAARTARNRLSKRLPTLRWGWSEERRSFQLTMPGAGRPITVDGRSRKPLASALRRALQLHGRATLATKP</sequence>
<accession>A0A1B6JUP7</accession>
<proteinExistence type="predicted"/>
<dbReference type="AlphaFoldDB" id="A0A1B6JUP7"/>
<gene>
    <name evidence="1" type="ORF">g.56377</name>
</gene>
<evidence type="ECO:0000313" key="1">
    <source>
        <dbReference type="EMBL" id="JAT02936.1"/>
    </source>
</evidence>